<organism evidence="1 2">
    <name type="scientific">Raphanus sativus</name>
    <name type="common">Radish</name>
    <name type="synonym">Raphanus raphanistrum var. sativus</name>
    <dbReference type="NCBI Taxonomy" id="3726"/>
    <lineage>
        <taxon>Eukaryota</taxon>
        <taxon>Viridiplantae</taxon>
        <taxon>Streptophyta</taxon>
        <taxon>Embryophyta</taxon>
        <taxon>Tracheophyta</taxon>
        <taxon>Spermatophyta</taxon>
        <taxon>Magnoliopsida</taxon>
        <taxon>eudicotyledons</taxon>
        <taxon>Gunneridae</taxon>
        <taxon>Pentapetalae</taxon>
        <taxon>rosids</taxon>
        <taxon>malvids</taxon>
        <taxon>Brassicales</taxon>
        <taxon>Brassicaceae</taxon>
        <taxon>Brassiceae</taxon>
        <taxon>Raphanus</taxon>
    </lineage>
</organism>
<dbReference type="AlphaFoldDB" id="A0A9W3BYB4"/>
<dbReference type="Proteomes" id="UP000504610">
    <property type="component" value="Chromosome 6"/>
</dbReference>
<reference evidence="1" key="1">
    <citation type="journal article" date="2019" name="Database">
        <title>The radish genome database (RadishGD): an integrated information resource for radish genomics.</title>
        <authorList>
            <person name="Yu H.J."/>
            <person name="Baek S."/>
            <person name="Lee Y.J."/>
            <person name="Cho A."/>
            <person name="Mun J.H."/>
        </authorList>
    </citation>
    <scope>NUCLEOTIDE SEQUENCE [LARGE SCALE GENOMIC DNA]</scope>
    <source>
        <strain evidence="1">cv. WK10039</strain>
    </source>
</reference>
<proteinExistence type="predicted"/>
<protein>
    <submittedName>
        <fullName evidence="2">Uncharacterized protein LOC130496309</fullName>
    </submittedName>
</protein>
<dbReference type="OrthoDB" id="1102971at2759"/>
<sequence length="338" mass="37806">MDSEENSKRVVIPVTLKGVNYLLWARLTKTALGGRGLWDIVEAGRILEKKTILGEDGKVVVVAEAGDKKKVQEDLMVLSIIQSSLETSILEAYSYCVTSKDLWDTLKKVFGNVSNISRVFEVKRAINNLCQEDTEFDKHFGKFRSLWAELEMLRPSTVDPEVLNQRREQDKVFALLFTLNPGYGDLIKHILRGNELPSLDEVCNQIQKEQGSVGLFGGKKDLVLANQADGAEAVANKGHFKPEDKKVWVCDHCKKKGHGRDKCWILHPHLKPHKFRNEARANYTGDVSDVGPVRNNGGGYEKAMASSSSSTMSNTQDETIKRSDIEALNKILKDNSGY</sequence>
<dbReference type="GeneID" id="130496309"/>
<dbReference type="Pfam" id="PF14223">
    <property type="entry name" value="Retrotran_gag_2"/>
    <property type="match status" value="1"/>
</dbReference>
<dbReference type="KEGG" id="rsz:130496309"/>
<gene>
    <name evidence="2" type="primary">LOC130496309</name>
</gene>
<dbReference type="PANTHER" id="PTHR34222:SF33">
    <property type="entry name" value="RETROTRANSPOSON GAG DOMAIN-CONTAINING PROTEIN"/>
    <property type="match status" value="1"/>
</dbReference>
<dbReference type="RefSeq" id="XP_056844267.1">
    <property type="nucleotide sequence ID" value="XM_056988287.1"/>
</dbReference>
<dbReference type="PANTHER" id="PTHR34222">
    <property type="entry name" value="GAG_PRE-INTEGRS DOMAIN-CONTAINING PROTEIN"/>
    <property type="match status" value="1"/>
</dbReference>
<evidence type="ECO:0000313" key="1">
    <source>
        <dbReference type="Proteomes" id="UP000504610"/>
    </source>
</evidence>
<evidence type="ECO:0000313" key="2">
    <source>
        <dbReference type="RefSeq" id="XP_056844267.1"/>
    </source>
</evidence>
<accession>A0A9W3BYB4</accession>
<keyword evidence="1" id="KW-1185">Reference proteome</keyword>
<reference evidence="2" key="2">
    <citation type="submission" date="2025-08" db="UniProtKB">
        <authorList>
            <consortium name="RefSeq"/>
        </authorList>
    </citation>
    <scope>IDENTIFICATION</scope>
    <source>
        <tissue evidence="2">Leaf</tissue>
    </source>
</reference>
<name>A0A9W3BYB4_RAPSA</name>